<feature type="compositionally biased region" description="Basic and acidic residues" evidence="11">
    <location>
        <begin position="1052"/>
        <end position="1064"/>
    </location>
</feature>
<dbReference type="Proteomes" id="UP000001056">
    <property type="component" value="Unassembled WGS sequence"/>
</dbReference>
<proteinExistence type="inferred from homology"/>
<evidence type="ECO:0000256" key="2">
    <source>
        <dbReference type="ARBA" id="ARBA00022741"/>
    </source>
</evidence>
<keyword evidence="5" id="KW-0067">ATP-binding</keyword>
<dbReference type="InterPro" id="IPR014001">
    <property type="entry name" value="Helicase_ATP-bd"/>
</dbReference>
<keyword evidence="2" id="KW-0547">Nucleotide-binding</keyword>
<dbReference type="PROSITE" id="PS51192">
    <property type="entry name" value="HELICASE_ATP_BIND_1"/>
    <property type="match status" value="1"/>
</dbReference>
<dbReference type="SUPFAM" id="SSF52540">
    <property type="entry name" value="P-loop containing nucleoside triphosphate hydrolases"/>
    <property type="match status" value="1"/>
</dbReference>
<evidence type="ECO:0000256" key="10">
    <source>
        <dbReference type="ARBA" id="ARBA00048988"/>
    </source>
</evidence>
<protein>
    <recommendedName>
        <fullName evidence="9">DNA 3'-5' helicase</fullName>
        <ecNumber evidence="9">5.6.2.4</ecNumber>
    </recommendedName>
</protein>
<evidence type="ECO:0000256" key="1">
    <source>
        <dbReference type="ARBA" id="ARBA00010140"/>
    </source>
</evidence>
<feature type="compositionally biased region" description="Basic residues" evidence="11">
    <location>
        <begin position="987"/>
        <end position="996"/>
    </location>
</feature>
<feature type="region of interest" description="Disordered" evidence="11">
    <location>
        <begin position="1"/>
        <end position="43"/>
    </location>
</feature>
<dbReference type="OMA" id="VYGYQSH"/>
<feature type="compositionally biased region" description="Polar residues" evidence="11">
    <location>
        <begin position="1007"/>
        <end position="1029"/>
    </location>
</feature>
<dbReference type="InterPro" id="IPR004179">
    <property type="entry name" value="Sec63-dom"/>
</dbReference>
<keyword evidence="3" id="KW-0378">Hydrolase</keyword>
<feature type="domain" description="Helicase C-terminal" evidence="13">
    <location>
        <begin position="296"/>
        <end position="484"/>
    </location>
</feature>
<keyword evidence="7" id="KW-0469">Meiosis</keyword>
<feature type="region of interest" description="Disordered" evidence="11">
    <location>
        <begin position="1115"/>
        <end position="1144"/>
    </location>
</feature>
<dbReference type="InterPro" id="IPR011545">
    <property type="entry name" value="DEAD/DEAH_box_helicase_dom"/>
</dbReference>
<dbReference type="SMART" id="SM00487">
    <property type="entry name" value="DEXDc"/>
    <property type="match status" value="1"/>
</dbReference>
<keyword evidence="6" id="KW-0413">Isomerase</keyword>
<dbReference type="InterPro" id="IPR001650">
    <property type="entry name" value="Helicase_C-like"/>
</dbReference>
<dbReference type="STRING" id="306901.Q2GRG2"/>
<feature type="region of interest" description="Disordered" evidence="11">
    <location>
        <begin position="920"/>
        <end position="949"/>
    </location>
</feature>
<dbReference type="GO" id="GO:0003676">
    <property type="term" value="F:nucleic acid binding"/>
    <property type="evidence" value="ECO:0007669"/>
    <property type="project" value="InterPro"/>
</dbReference>
<dbReference type="InterPro" id="IPR036390">
    <property type="entry name" value="WH_DNA-bd_sf"/>
</dbReference>
<feature type="compositionally biased region" description="Polar residues" evidence="11">
    <location>
        <begin position="1210"/>
        <end position="1224"/>
    </location>
</feature>
<dbReference type="SUPFAM" id="SSF46785">
    <property type="entry name" value="Winged helix' DNA-binding domain"/>
    <property type="match status" value="1"/>
</dbReference>
<dbReference type="GO" id="GO:0005524">
    <property type="term" value="F:ATP binding"/>
    <property type="evidence" value="ECO:0007669"/>
    <property type="project" value="UniProtKB-KW"/>
</dbReference>
<name>Q2GRG2_CHAGB</name>
<feature type="compositionally biased region" description="Polar residues" evidence="11">
    <location>
        <begin position="31"/>
        <end position="40"/>
    </location>
</feature>
<reference evidence="15" key="1">
    <citation type="journal article" date="2015" name="Genome Announc.">
        <title>Draft genome sequence of the cellulolytic fungus Chaetomium globosum.</title>
        <authorList>
            <person name="Cuomo C.A."/>
            <person name="Untereiner W.A."/>
            <person name="Ma L.-J."/>
            <person name="Grabherr M."/>
            <person name="Birren B.W."/>
        </authorList>
    </citation>
    <scope>NUCLEOTIDE SEQUENCE [LARGE SCALE GENOMIC DNA]</scope>
    <source>
        <strain evidence="15">ATCC 6205 / CBS 148.51 / DSM 1962 / NBRC 6347 / NRRL 1970</strain>
    </source>
</reference>
<feature type="compositionally biased region" description="Polar residues" evidence="11">
    <location>
        <begin position="1263"/>
        <end position="1278"/>
    </location>
</feature>
<dbReference type="FunCoup" id="Q2GRG2">
    <property type="interactions" value="338"/>
</dbReference>
<dbReference type="InterPro" id="IPR057842">
    <property type="entry name" value="WH_MER3"/>
</dbReference>
<dbReference type="HOGENOM" id="CLU_000335_0_4_1"/>
<dbReference type="Gene3D" id="1.10.3380.10">
    <property type="entry name" value="Sec63 N-terminal domain-like domain"/>
    <property type="match status" value="2"/>
</dbReference>
<dbReference type="InterPro" id="IPR036388">
    <property type="entry name" value="WH-like_DNA-bd_sf"/>
</dbReference>
<dbReference type="RefSeq" id="XP_001227369.1">
    <property type="nucleotide sequence ID" value="XM_001227368.1"/>
</dbReference>
<evidence type="ECO:0000313" key="15">
    <source>
        <dbReference type="Proteomes" id="UP000001056"/>
    </source>
</evidence>
<evidence type="ECO:0000256" key="3">
    <source>
        <dbReference type="ARBA" id="ARBA00022801"/>
    </source>
</evidence>
<evidence type="ECO:0000259" key="12">
    <source>
        <dbReference type="PROSITE" id="PS51192"/>
    </source>
</evidence>
<dbReference type="GeneID" id="4395547"/>
<dbReference type="GO" id="GO:0051321">
    <property type="term" value="P:meiotic cell cycle"/>
    <property type="evidence" value="ECO:0007669"/>
    <property type="project" value="UniProtKB-KW"/>
</dbReference>
<evidence type="ECO:0000256" key="11">
    <source>
        <dbReference type="SAM" id="MobiDB-lite"/>
    </source>
</evidence>
<dbReference type="FunFam" id="1.10.10.10:FF:000012">
    <property type="entry name" value="U5 small nuclear ribonucleoprotein helicase"/>
    <property type="match status" value="1"/>
</dbReference>
<sequence length="1300" mass="144312">MSGSSSPTARLSVRKRQDASVSLDRPPHTGFQPTPSSQTDPRIETPVVHDIPLVSLRQALPDKFRAIFPYELFNAVQSKSFHTIYHTNDNVVIAAPTGSGKTAILELAICKLALDRGNENFKIVYQAPTKALCSEKARDWEKKFGHMNLKCAELTGDTSQAEMRRVGDASIIVTTPEKWDSITRKWQDHRRLLQMVELFLIDEVHILKDVRGATLEAVVSRMKTIGANVRFIALSATVPNSDDIARWLGRNHTTQQLPAHRETFGEEFRPVKLQKFVHGFGSNSNDFIFDKFLDQKLPGLISKYARGKPILVFCFTRKSCESTAAMLADFASDRPDGNDMWPVPTQRVPVVSRELQEIVRFGVAFHHAGLDPQDRATIEQNFLKGQLGVICCTSTLAVGINLPCHTVVLKGTVGFADDQLKEYSDLEVMQMLGRAGRPQFDDSATAIILTRSANKERYQKMVSGQEILESTLHLNLIEHLNSEICLGTIHNLPSAKTWLGGTFLSVRLRRNPNYYRLTGETTNPSEVDDRLEEICERDIKQLQETKLVTDQDSFHCTEYGRAMSKYMVEFQTMKLLLQIPRGVGMEGLITVLSQALTQTQHKVSIVIQAHLGCVQYPDSSGAAKMRRQLMVERKLIFERLNRLVRAVIDCKGYDRDSIGTKTALELARALAAQSWEGRPTQLTQVPSIGPVGMRKLASKDIRTVLQLADKDYGELERLMSRQPPFGKNLQDQLDKFPRLAVEAAVVGHRVHPKSDDPVLIEVKATLRYLNRKGPPNWSNRMPALTFLAETDNGTLAYFWRGSIRKLDKQAGFELKFSVGLRHVKDRVFCHFSCEEIVGTIVSTTVEHKLPASVFPVRQVPADGNFSQEYSDNDGLDDSDLILVAEQAVVQTSGKQKAETAPEQSLDDYSSVEELVEMSCSLSADNSDDHLRDRDDEEEMGSTQMATREPIRLPNGKWRCNHPCAGGALTRSGKPCGHRCCKDGLDKPRKRPLQRPKRNAEEPMGDLPSTTQSQFWPSQRQPQQKLQLSVRNGAKRQKIDAAPSFTRTTLAPDPRHLTKTPKNDWDPAGFDDLALECIDLSYTDDENDDIFQPLGVAVVTSHGSDANASITKGKEALGHAQTAEPTHTESRPAAKAVTRQSDYQDDDLDDQEFSFLQDNIPSNNKLIAPATEAAFKSGASDEVLYQGQRGPFTDTATSSPDHATPGGMTATARSRNTSGSSSTVISADDAPGMISDPLPSSSTGADPAVSPPNKTGKETDAVRNANTDKQQPKKGSSNEPDWVADFDPEFVDMFRGYVTFV</sequence>
<dbReference type="Pfam" id="PF02889">
    <property type="entry name" value="Sec63"/>
    <property type="match status" value="1"/>
</dbReference>
<evidence type="ECO:0000256" key="7">
    <source>
        <dbReference type="ARBA" id="ARBA00023254"/>
    </source>
</evidence>
<dbReference type="eggNOG" id="KOG0952">
    <property type="taxonomic scope" value="Eukaryota"/>
</dbReference>
<dbReference type="Pfam" id="PF23445">
    <property type="entry name" value="WHD_SNRNP200"/>
    <property type="match status" value="1"/>
</dbReference>
<evidence type="ECO:0000259" key="13">
    <source>
        <dbReference type="PROSITE" id="PS51194"/>
    </source>
</evidence>
<organism evidence="14 15">
    <name type="scientific">Chaetomium globosum (strain ATCC 6205 / CBS 148.51 / DSM 1962 / NBRC 6347 / NRRL 1970)</name>
    <name type="common">Soil fungus</name>
    <dbReference type="NCBI Taxonomy" id="306901"/>
    <lineage>
        <taxon>Eukaryota</taxon>
        <taxon>Fungi</taxon>
        <taxon>Dikarya</taxon>
        <taxon>Ascomycota</taxon>
        <taxon>Pezizomycotina</taxon>
        <taxon>Sordariomycetes</taxon>
        <taxon>Sordariomycetidae</taxon>
        <taxon>Sordariales</taxon>
        <taxon>Chaetomiaceae</taxon>
        <taxon>Chaetomium</taxon>
    </lineage>
</organism>
<dbReference type="SMART" id="SM00490">
    <property type="entry name" value="HELICc"/>
    <property type="match status" value="1"/>
</dbReference>
<gene>
    <name evidence="14" type="ORF">CHGG_09442</name>
</gene>
<dbReference type="Pfam" id="PF00271">
    <property type="entry name" value="Helicase_C"/>
    <property type="match status" value="1"/>
</dbReference>
<dbReference type="InParanoid" id="Q2GRG2"/>
<keyword evidence="4" id="KW-0347">Helicase</keyword>
<feature type="region of interest" description="Disordered" evidence="11">
    <location>
        <begin position="974"/>
        <end position="1067"/>
    </location>
</feature>
<keyword evidence="15" id="KW-1185">Reference proteome</keyword>
<dbReference type="PANTHER" id="PTHR47835">
    <property type="entry name" value="HFM1, ATP DEPENDENT DNA HELICASE HOMOLOG"/>
    <property type="match status" value="1"/>
</dbReference>
<evidence type="ECO:0000256" key="8">
    <source>
        <dbReference type="ARBA" id="ARBA00034617"/>
    </source>
</evidence>
<dbReference type="InterPro" id="IPR027417">
    <property type="entry name" value="P-loop_NTPase"/>
</dbReference>
<evidence type="ECO:0000313" key="14">
    <source>
        <dbReference type="EMBL" id="EAQ85428.1"/>
    </source>
</evidence>
<dbReference type="PROSITE" id="PS51194">
    <property type="entry name" value="HELICASE_CTER"/>
    <property type="match status" value="1"/>
</dbReference>
<dbReference type="CDD" id="cd18795">
    <property type="entry name" value="SF2_C_Ski2"/>
    <property type="match status" value="1"/>
</dbReference>
<comment type="catalytic activity">
    <reaction evidence="8">
        <text>Couples ATP hydrolysis with the unwinding of duplex DNA by translocating in the 3'-5' direction.</text>
        <dbReference type="EC" id="5.6.2.4"/>
    </reaction>
</comment>
<dbReference type="EMBL" id="CH408034">
    <property type="protein sequence ID" value="EAQ85428.1"/>
    <property type="molecule type" value="Genomic_DNA"/>
</dbReference>
<dbReference type="InterPro" id="IPR052247">
    <property type="entry name" value="Meiotic_Crossover_Helicase"/>
</dbReference>
<evidence type="ECO:0000256" key="9">
    <source>
        <dbReference type="ARBA" id="ARBA00034808"/>
    </source>
</evidence>
<comment type="catalytic activity">
    <reaction evidence="10">
        <text>ATP + H2O = ADP + phosphate + H(+)</text>
        <dbReference type="Rhea" id="RHEA:13065"/>
        <dbReference type="ChEBI" id="CHEBI:15377"/>
        <dbReference type="ChEBI" id="CHEBI:15378"/>
        <dbReference type="ChEBI" id="CHEBI:30616"/>
        <dbReference type="ChEBI" id="CHEBI:43474"/>
        <dbReference type="ChEBI" id="CHEBI:456216"/>
        <dbReference type="EC" id="5.6.2.4"/>
    </reaction>
</comment>
<dbReference type="PANTHER" id="PTHR47835:SF3">
    <property type="entry name" value="HELICASE FOR MEIOSIS 1"/>
    <property type="match status" value="1"/>
</dbReference>
<dbReference type="Pfam" id="PF00270">
    <property type="entry name" value="DEAD"/>
    <property type="match status" value="1"/>
</dbReference>
<feature type="domain" description="Helicase ATP-binding" evidence="12">
    <location>
        <begin position="82"/>
        <end position="256"/>
    </location>
</feature>
<accession>Q2GRG2</accession>
<dbReference type="Gene3D" id="3.40.50.300">
    <property type="entry name" value="P-loop containing nucleotide triphosphate hydrolases"/>
    <property type="match status" value="2"/>
</dbReference>
<feature type="region of interest" description="Disordered" evidence="11">
    <location>
        <begin position="1188"/>
        <end position="1284"/>
    </location>
</feature>
<evidence type="ECO:0000256" key="5">
    <source>
        <dbReference type="ARBA" id="ARBA00022840"/>
    </source>
</evidence>
<comment type="similarity">
    <text evidence="1">Belongs to the helicase family. SKI2 subfamily.</text>
</comment>
<dbReference type="GO" id="GO:0016787">
    <property type="term" value="F:hydrolase activity"/>
    <property type="evidence" value="ECO:0007669"/>
    <property type="project" value="UniProtKB-KW"/>
</dbReference>
<evidence type="ECO:0000256" key="4">
    <source>
        <dbReference type="ARBA" id="ARBA00022806"/>
    </source>
</evidence>
<dbReference type="Gene3D" id="1.10.10.10">
    <property type="entry name" value="Winged helix-like DNA-binding domain superfamily/Winged helix DNA-binding domain"/>
    <property type="match status" value="1"/>
</dbReference>
<dbReference type="EC" id="5.6.2.4" evidence="9"/>
<dbReference type="OrthoDB" id="5575at2759"/>
<dbReference type="SUPFAM" id="SSF158702">
    <property type="entry name" value="Sec63 N-terminal domain-like"/>
    <property type="match status" value="1"/>
</dbReference>
<dbReference type="SMART" id="SM00973">
    <property type="entry name" value="Sec63"/>
    <property type="match status" value="1"/>
</dbReference>
<dbReference type="GO" id="GO:0043138">
    <property type="term" value="F:3'-5' DNA helicase activity"/>
    <property type="evidence" value="ECO:0007669"/>
    <property type="project" value="UniProtKB-EC"/>
</dbReference>
<dbReference type="VEuPathDB" id="FungiDB:CHGG_09442"/>
<evidence type="ECO:0000256" key="6">
    <source>
        <dbReference type="ARBA" id="ARBA00023235"/>
    </source>
</evidence>